<dbReference type="CDD" id="cd00751">
    <property type="entry name" value="thiolase"/>
    <property type="match status" value="1"/>
</dbReference>
<feature type="active site" description="Proton acceptor" evidence="6">
    <location>
        <position position="350"/>
    </location>
</feature>
<comment type="similarity">
    <text evidence="1 7">Belongs to the thiolase-like superfamily. Thiolase family.</text>
</comment>
<dbReference type="Gene3D" id="3.40.47.10">
    <property type="match status" value="2"/>
</dbReference>
<dbReference type="SUPFAM" id="SSF53901">
    <property type="entry name" value="Thiolase-like"/>
    <property type="match status" value="2"/>
</dbReference>
<evidence type="ECO:0000256" key="2">
    <source>
        <dbReference type="ARBA" id="ARBA00012705"/>
    </source>
</evidence>
<dbReference type="Pfam" id="PF02803">
    <property type="entry name" value="Thiolase_C"/>
    <property type="match status" value="1"/>
</dbReference>
<evidence type="ECO:0000256" key="4">
    <source>
        <dbReference type="ARBA" id="ARBA00023315"/>
    </source>
</evidence>
<evidence type="ECO:0000256" key="3">
    <source>
        <dbReference type="ARBA" id="ARBA00022679"/>
    </source>
</evidence>
<evidence type="ECO:0000256" key="1">
    <source>
        <dbReference type="ARBA" id="ARBA00010982"/>
    </source>
</evidence>
<dbReference type="InterPro" id="IPR016039">
    <property type="entry name" value="Thiolase-like"/>
</dbReference>
<evidence type="ECO:0000256" key="5">
    <source>
        <dbReference type="ARBA" id="ARBA00030755"/>
    </source>
</evidence>
<evidence type="ECO:0000256" key="7">
    <source>
        <dbReference type="RuleBase" id="RU003557"/>
    </source>
</evidence>
<name>A0A7X3CR13_9BACL</name>
<feature type="active site" description="Acyl-thioester intermediate" evidence="6">
    <location>
        <position position="92"/>
    </location>
</feature>
<dbReference type="AlphaFoldDB" id="A0A7X3CR13"/>
<evidence type="ECO:0000313" key="11">
    <source>
        <dbReference type="Proteomes" id="UP000450917"/>
    </source>
</evidence>
<proteinExistence type="inferred from homology"/>
<evidence type="ECO:0000256" key="6">
    <source>
        <dbReference type="PIRSR" id="PIRSR000429-1"/>
    </source>
</evidence>
<dbReference type="EC" id="2.3.1.9" evidence="2"/>
<comment type="caution">
    <text evidence="10">The sequence shown here is derived from an EMBL/GenBank/DDBJ whole genome shotgun (WGS) entry which is preliminary data.</text>
</comment>
<dbReference type="InterPro" id="IPR020613">
    <property type="entry name" value="Thiolase_CS"/>
</dbReference>
<dbReference type="PROSITE" id="PS00099">
    <property type="entry name" value="THIOLASE_3"/>
    <property type="match status" value="1"/>
</dbReference>
<dbReference type="EMBL" id="WNZX01000001">
    <property type="protein sequence ID" value="MUG69266.1"/>
    <property type="molecule type" value="Genomic_DNA"/>
</dbReference>
<sequence>MDNNTDIVLLEGARTAFAEFCGSFRDISATDLGVAAAKEAIKKAKIEAEEIDQVVFGNVQQSSRDAHLLARHVGLKAGLPIPVPALTINRLCGTGLESILTAARYILTGEANVVLAGGTESMSQVPHVIRGTRWGKALGAPVMEDWLWDGLYDTYGECTMAVTAENLARKYELSREEIDQHALSSHERALAAIEKGYFAEEIVPVSVQDRKGIKIIDTDEHPRKTSLEQLGKLKPRFIENGVVTPGNASGMNDGAAAVIVASGSYAAQKGLKPIARLVSWGVVGVDPKYMGIGPVPAIRQALEKAGMTIDQLDLVEINEAFSAQYLACQKELNFDPSIGNVNGGAVALGHPLAASGTRISLSLLYELGRRGKKYGVSSVCIGGGQGIAAIWERL</sequence>
<reference evidence="10 11" key="1">
    <citation type="submission" date="2019-11" db="EMBL/GenBank/DDBJ databases">
        <title>Draft genome sequences of five Paenibacillus species of dairy origin.</title>
        <authorList>
            <person name="Olajide A.M."/>
            <person name="Chen S."/>
            <person name="Lapointe G."/>
        </authorList>
    </citation>
    <scope>NUCLEOTIDE SEQUENCE [LARGE SCALE GENOMIC DNA]</scope>
    <source>
        <strain evidence="10 11">2CS3</strain>
    </source>
</reference>
<dbReference type="RefSeq" id="WP_127607213.1">
    <property type="nucleotide sequence ID" value="NZ_JARTHJ010000067.1"/>
</dbReference>
<keyword evidence="4 7" id="KW-0012">Acyltransferase</keyword>
<keyword evidence="3 7" id="KW-0808">Transferase</keyword>
<evidence type="ECO:0000259" key="9">
    <source>
        <dbReference type="Pfam" id="PF02803"/>
    </source>
</evidence>
<evidence type="ECO:0000313" key="10">
    <source>
        <dbReference type="EMBL" id="MUG69266.1"/>
    </source>
</evidence>
<dbReference type="PROSITE" id="PS00098">
    <property type="entry name" value="THIOLASE_1"/>
    <property type="match status" value="1"/>
</dbReference>
<gene>
    <name evidence="10" type="ORF">GNP93_01105</name>
</gene>
<dbReference type="InterPro" id="IPR002155">
    <property type="entry name" value="Thiolase"/>
</dbReference>
<protein>
    <recommendedName>
        <fullName evidence="2">acetyl-CoA C-acetyltransferase</fullName>
        <ecNumber evidence="2">2.3.1.9</ecNumber>
    </recommendedName>
    <alternativeName>
        <fullName evidence="5">Acetoacetyl-CoA thiolase</fullName>
    </alternativeName>
</protein>
<organism evidence="10 11">
    <name type="scientific">Paenibacillus validus</name>
    <dbReference type="NCBI Taxonomy" id="44253"/>
    <lineage>
        <taxon>Bacteria</taxon>
        <taxon>Bacillati</taxon>
        <taxon>Bacillota</taxon>
        <taxon>Bacilli</taxon>
        <taxon>Bacillales</taxon>
        <taxon>Paenibacillaceae</taxon>
        <taxon>Paenibacillus</taxon>
    </lineage>
</organism>
<dbReference type="InterPro" id="IPR020617">
    <property type="entry name" value="Thiolase_C"/>
</dbReference>
<feature type="active site" description="Proton acceptor" evidence="6">
    <location>
        <position position="380"/>
    </location>
</feature>
<dbReference type="PIRSF" id="PIRSF000429">
    <property type="entry name" value="Ac-CoA_Ac_transf"/>
    <property type="match status" value="1"/>
</dbReference>
<dbReference type="PANTHER" id="PTHR18919">
    <property type="entry name" value="ACETYL-COA C-ACYLTRANSFERASE"/>
    <property type="match status" value="1"/>
</dbReference>
<dbReference type="InterPro" id="IPR020615">
    <property type="entry name" value="Thiolase_acyl_enz_int_AS"/>
</dbReference>
<dbReference type="Pfam" id="PF00108">
    <property type="entry name" value="Thiolase_N"/>
    <property type="match status" value="1"/>
</dbReference>
<dbReference type="NCBIfam" id="TIGR01930">
    <property type="entry name" value="AcCoA-C-Actrans"/>
    <property type="match status" value="1"/>
</dbReference>
<feature type="domain" description="Thiolase C-terminal" evidence="9">
    <location>
        <begin position="271"/>
        <end position="392"/>
    </location>
</feature>
<dbReference type="FunFam" id="3.40.47.10:FF:000010">
    <property type="entry name" value="Acetyl-CoA acetyltransferase (Thiolase)"/>
    <property type="match status" value="1"/>
</dbReference>
<dbReference type="GO" id="GO:0006635">
    <property type="term" value="P:fatty acid beta-oxidation"/>
    <property type="evidence" value="ECO:0007669"/>
    <property type="project" value="TreeGrafter"/>
</dbReference>
<dbReference type="InterPro" id="IPR020616">
    <property type="entry name" value="Thiolase_N"/>
</dbReference>
<accession>A0A7X3CR13</accession>
<dbReference type="GO" id="GO:0003985">
    <property type="term" value="F:acetyl-CoA C-acetyltransferase activity"/>
    <property type="evidence" value="ECO:0007669"/>
    <property type="project" value="UniProtKB-EC"/>
</dbReference>
<dbReference type="PANTHER" id="PTHR18919:SF107">
    <property type="entry name" value="ACETYL-COA ACETYLTRANSFERASE, CYTOSOLIC"/>
    <property type="match status" value="1"/>
</dbReference>
<keyword evidence="11" id="KW-1185">Reference proteome</keyword>
<dbReference type="Proteomes" id="UP000450917">
    <property type="component" value="Unassembled WGS sequence"/>
</dbReference>
<dbReference type="PROSITE" id="PS00737">
    <property type="entry name" value="THIOLASE_2"/>
    <property type="match status" value="1"/>
</dbReference>
<feature type="domain" description="Thiolase N-terminal" evidence="8">
    <location>
        <begin position="8"/>
        <end position="263"/>
    </location>
</feature>
<dbReference type="InterPro" id="IPR020610">
    <property type="entry name" value="Thiolase_AS"/>
</dbReference>
<evidence type="ECO:0000259" key="8">
    <source>
        <dbReference type="Pfam" id="PF00108"/>
    </source>
</evidence>